<organism evidence="8 9">
    <name type="scientific">Nocardiopsis codii</name>
    <dbReference type="NCBI Taxonomy" id="3065942"/>
    <lineage>
        <taxon>Bacteria</taxon>
        <taxon>Bacillati</taxon>
        <taxon>Actinomycetota</taxon>
        <taxon>Actinomycetes</taxon>
        <taxon>Streptosporangiales</taxon>
        <taxon>Nocardiopsidaceae</taxon>
        <taxon>Nocardiopsis</taxon>
    </lineage>
</organism>
<name>A0ABU7K3K3_9ACTN</name>
<dbReference type="InterPro" id="IPR029066">
    <property type="entry name" value="PLP-binding_barrel"/>
</dbReference>
<evidence type="ECO:0000256" key="2">
    <source>
        <dbReference type="ARBA" id="ARBA00022793"/>
    </source>
</evidence>
<dbReference type="PANTHER" id="PTHR43727">
    <property type="entry name" value="DIAMINOPIMELATE DECARBOXYLASE"/>
    <property type="match status" value="1"/>
</dbReference>
<reference evidence="8 9" key="1">
    <citation type="submission" date="2023-08" db="EMBL/GenBank/DDBJ databases">
        <authorList>
            <person name="Girao M."/>
            <person name="Carvalho M.F."/>
        </authorList>
    </citation>
    <scope>NUCLEOTIDE SEQUENCE [LARGE SCALE GENOMIC DNA]</scope>
    <source>
        <strain evidence="8 9">CT-R113</strain>
    </source>
</reference>
<dbReference type="PRINTS" id="PR01179">
    <property type="entry name" value="ODADCRBXLASE"/>
</dbReference>
<evidence type="ECO:0000256" key="4">
    <source>
        <dbReference type="ARBA" id="ARBA00023239"/>
    </source>
</evidence>
<comment type="caution">
    <text evidence="8">The sequence shown here is derived from an EMBL/GenBank/DDBJ whole genome shotgun (WGS) entry which is preliminary data.</text>
</comment>
<comment type="similarity">
    <text evidence="5">Belongs to the Orn/Lys/Arg decarboxylase class-II family.</text>
</comment>
<evidence type="ECO:0008006" key="10">
    <source>
        <dbReference type="Google" id="ProtNLM"/>
    </source>
</evidence>
<dbReference type="SUPFAM" id="SSF51419">
    <property type="entry name" value="PLP-binding barrel"/>
    <property type="match status" value="1"/>
</dbReference>
<keyword evidence="9" id="KW-1185">Reference proteome</keyword>
<dbReference type="InterPro" id="IPR000183">
    <property type="entry name" value="Orn/DAP/Arg_de-COase"/>
</dbReference>
<dbReference type="InterPro" id="IPR009006">
    <property type="entry name" value="Ala_racemase/Decarboxylase_C"/>
</dbReference>
<evidence type="ECO:0000256" key="3">
    <source>
        <dbReference type="ARBA" id="ARBA00022898"/>
    </source>
</evidence>
<dbReference type="Pfam" id="PF02784">
    <property type="entry name" value="Orn_Arg_deC_N"/>
    <property type="match status" value="1"/>
</dbReference>
<dbReference type="Gene3D" id="2.40.37.10">
    <property type="entry name" value="Lyase, Ornithine Decarboxylase, Chain A, domain 1"/>
    <property type="match status" value="1"/>
</dbReference>
<dbReference type="EMBL" id="JAUZMY010000004">
    <property type="protein sequence ID" value="MEE2036827.1"/>
    <property type="molecule type" value="Genomic_DNA"/>
</dbReference>
<dbReference type="InterPro" id="IPR022643">
    <property type="entry name" value="De-COase2_C"/>
</dbReference>
<dbReference type="SUPFAM" id="SSF50621">
    <property type="entry name" value="Alanine racemase C-terminal domain-like"/>
    <property type="match status" value="1"/>
</dbReference>
<evidence type="ECO:0000313" key="9">
    <source>
        <dbReference type="Proteomes" id="UP001356095"/>
    </source>
</evidence>
<accession>A0ABU7K3K3</accession>
<proteinExistence type="inferred from homology"/>
<feature type="domain" description="Orn/DAP/Arg decarboxylase 2 C-terminal" evidence="6">
    <location>
        <begin position="306"/>
        <end position="344"/>
    </location>
</feature>
<keyword evidence="3" id="KW-0663">Pyridoxal phosphate</keyword>
<gene>
    <name evidence="8" type="ORF">Q8791_06280</name>
</gene>
<comment type="cofactor">
    <cofactor evidence="1">
        <name>pyridoxal 5'-phosphate</name>
        <dbReference type="ChEBI" id="CHEBI:597326"/>
    </cofactor>
</comment>
<dbReference type="PANTHER" id="PTHR43727:SF3">
    <property type="entry name" value="GROUP IV DECARBOXYLASE"/>
    <property type="match status" value="1"/>
</dbReference>
<dbReference type="RefSeq" id="WP_330090624.1">
    <property type="nucleotide sequence ID" value="NZ_JAUZMY010000004.1"/>
</dbReference>
<sequence>MTIVPTAPGAAVLRAAERIPTPALLLDLDAVSATVGALRDDLACLGDPVLLFALKANRFPPLLRHLAGLGVGADAASPAEWRAARDAGMSPVSVTGPGLTGADLASMAREGALVDVDGLDQLRALTRAPDPPAEIGLRLRVPVAEADRTAGRRLSRFGVDPASPELHRLLAGTGTRVTRLHVHSGEIGTPRRAERLAAALAACTRVFPEVRELNLGGGFTALYADRRRAREAWERVAAGLAGAQVRVLLEPGMLLTALAGFLVVSLRSVDAHPDLGRCATADASGWNLFTWGRPRVVARMPERGGTPEPHLIAGVTCYENDVLAEEVTLPPLREGDRLVFNAAGAYTASMARDLHGWGRPREVAVGGSGGGGV</sequence>
<evidence type="ECO:0000313" key="8">
    <source>
        <dbReference type="EMBL" id="MEE2036827.1"/>
    </source>
</evidence>
<evidence type="ECO:0000256" key="1">
    <source>
        <dbReference type="ARBA" id="ARBA00001933"/>
    </source>
</evidence>
<dbReference type="InterPro" id="IPR022644">
    <property type="entry name" value="De-COase2_N"/>
</dbReference>
<keyword evidence="4" id="KW-0456">Lyase</keyword>
<dbReference type="Proteomes" id="UP001356095">
    <property type="component" value="Unassembled WGS sequence"/>
</dbReference>
<feature type="domain" description="Orn/DAP/Arg decarboxylase 2 N-terminal" evidence="7">
    <location>
        <begin position="44"/>
        <end position="257"/>
    </location>
</feature>
<keyword evidence="2" id="KW-0210">Decarboxylase</keyword>
<evidence type="ECO:0000259" key="7">
    <source>
        <dbReference type="Pfam" id="PF02784"/>
    </source>
</evidence>
<evidence type="ECO:0000256" key="5">
    <source>
        <dbReference type="RuleBase" id="RU003737"/>
    </source>
</evidence>
<dbReference type="PROSITE" id="PS00878">
    <property type="entry name" value="ODR_DC_2_1"/>
    <property type="match status" value="1"/>
</dbReference>
<dbReference type="Gene3D" id="3.20.20.10">
    <property type="entry name" value="Alanine racemase"/>
    <property type="match status" value="1"/>
</dbReference>
<dbReference type="InterPro" id="IPR022653">
    <property type="entry name" value="De-COase2_pyr-phos_BS"/>
</dbReference>
<protein>
    <recommendedName>
        <fullName evidence="10">Diaminopimelate decarboxylase</fullName>
    </recommendedName>
</protein>
<evidence type="ECO:0000259" key="6">
    <source>
        <dbReference type="Pfam" id="PF00278"/>
    </source>
</evidence>
<dbReference type="Pfam" id="PF00278">
    <property type="entry name" value="Orn_DAP_Arg_deC"/>
    <property type="match status" value="1"/>
</dbReference>